<dbReference type="RefSeq" id="WP_036815006.1">
    <property type="nucleotide sequence ID" value="NZ_AVBF01000001.1"/>
</dbReference>
<proteinExistence type="predicted"/>
<dbReference type="AlphaFoldDB" id="A0A0A2TG61"/>
<dbReference type="STRING" id="1385514.N782_00200"/>
<reference evidence="1 2" key="1">
    <citation type="journal article" date="2015" name="Stand. Genomic Sci.">
        <title>High quality draft genome sequence of the moderately halophilic bacterium Pontibacillus yanchengensis Y32(T) and comparison among Pontibacillus genomes.</title>
        <authorList>
            <person name="Huang J."/>
            <person name="Qiao Z.X."/>
            <person name="Tang J.W."/>
            <person name="Wang G."/>
        </authorList>
    </citation>
    <scope>NUCLEOTIDE SEQUENCE [LARGE SCALE GENOMIC DNA]</scope>
    <source>
        <strain evidence="1 2">Y32</strain>
    </source>
</reference>
<dbReference type="eggNOG" id="ENOG5033A2M">
    <property type="taxonomic scope" value="Bacteria"/>
</dbReference>
<evidence type="ECO:0000313" key="2">
    <source>
        <dbReference type="Proteomes" id="UP000030147"/>
    </source>
</evidence>
<protein>
    <recommendedName>
        <fullName evidence="3">Potassium channel protein</fullName>
    </recommendedName>
</protein>
<comment type="caution">
    <text evidence="1">The sequence shown here is derived from an EMBL/GenBank/DDBJ whole genome shotgun (WGS) entry which is preliminary data.</text>
</comment>
<name>A0A0A2TG61_9BACI</name>
<dbReference type="Pfam" id="PF11148">
    <property type="entry name" value="DUF2922"/>
    <property type="match status" value="1"/>
</dbReference>
<dbReference type="Proteomes" id="UP000030147">
    <property type="component" value="Unassembled WGS sequence"/>
</dbReference>
<keyword evidence="2" id="KW-1185">Reference proteome</keyword>
<organism evidence="1 2">
    <name type="scientific">Pontibacillus yanchengensis Y32</name>
    <dbReference type="NCBI Taxonomy" id="1385514"/>
    <lineage>
        <taxon>Bacteria</taxon>
        <taxon>Bacillati</taxon>
        <taxon>Bacillota</taxon>
        <taxon>Bacilli</taxon>
        <taxon>Bacillales</taxon>
        <taxon>Bacillaceae</taxon>
        <taxon>Pontibacillus</taxon>
    </lineage>
</organism>
<dbReference type="InterPro" id="IPR021321">
    <property type="entry name" value="DUF2922"/>
</dbReference>
<gene>
    <name evidence="1" type="ORF">N782_00200</name>
</gene>
<dbReference type="EMBL" id="AVBF01000001">
    <property type="protein sequence ID" value="KGP74549.1"/>
    <property type="molecule type" value="Genomic_DNA"/>
</dbReference>
<accession>A0A0A2TG61</accession>
<dbReference type="OrthoDB" id="2454247at2"/>
<sequence>MAKKLELKFLNEENRTVTISMDQPIEPVDPVAVNAAMDEIITQGCFFSSGGNLISKKEARIVERNVFDVQL</sequence>
<evidence type="ECO:0008006" key="3">
    <source>
        <dbReference type="Google" id="ProtNLM"/>
    </source>
</evidence>
<evidence type="ECO:0000313" key="1">
    <source>
        <dbReference type="EMBL" id="KGP74549.1"/>
    </source>
</evidence>